<sequence length="76" mass="8564">MLLDVAGTGTSGFQAADWLREQCGIDMGMSDHRRTLATLSFADDERSIRRLVDAMTRWRDAACSFDPAPRNCSWRP</sequence>
<dbReference type="InterPro" id="IPR036633">
    <property type="entry name" value="Prn/Lys/Arg_de-COase_C_sf"/>
</dbReference>
<protein>
    <submittedName>
        <fullName evidence="1">Uncharacterized protein</fullName>
    </submittedName>
</protein>
<organism evidence="1 2">
    <name type="scientific">Mycolicibacterium confluentis</name>
    <dbReference type="NCBI Taxonomy" id="28047"/>
    <lineage>
        <taxon>Bacteria</taxon>
        <taxon>Bacillati</taxon>
        <taxon>Actinomycetota</taxon>
        <taxon>Actinomycetes</taxon>
        <taxon>Mycobacteriales</taxon>
        <taxon>Mycobacteriaceae</taxon>
        <taxon>Mycolicibacterium</taxon>
    </lineage>
</organism>
<dbReference type="SUPFAM" id="SSF55904">
    <property type="entry name" value="Ornithine decarboxylase C-terminal domain"/>
    <property type="match status" value="1"/>
</dbReference>
<dbReference type="GO" id="GO:0003824">
    <property type="term" value="F:catalytic activity"/>
    <property type="evidence" value="ECO:0007669"/>
    <property type="project" value="InterPro"/>
</dbReference>
<name>A0A7I7Y384_9MYCO</name>
<keyword evidence="2" id="KW-1185">Reference proteome</keyword>
<evidence type="ECO:0000313" key="2">
    <source>
        <dbReference type="Proteomes" id="UP000466931"/>
    </source>
</evidence>
<dbReference type="Proteomes" id="UP000466931">
    <property type="component" value="Chromosome"/>
</dbReference>
<proteinExistence type="predicted"/>
<dbReference type="EMBL" id="AP022612">
    <property type="protein sequence ID" value="BBZ35784.1"/>
    <property type="molecule type" value="Genomic_DNA"/>
</dbReference>
<dbReference type="AlphaFoldDB" id="A0A7I7Y384"/>
<evidence type="ECO:0000313" key="1">
    <source>
        <dbReference type="EMBL" id="BBZ35784.1"/>
    </source>
</evidence>
<reference evidence="1" key="2">
    <citation type="submission" date="2020-02" db="EMBL/GenBank/DDBJ databases">
        <authorList>
            <person name="Matsumoto Y."/>
            <person name="Motooka D."/>
            <person name="Nakamura S."/>
        </authorList>
    </citation>
    <scope>NUCLEOTIDE SEQUENCE</scope>
    <source>
        <strain evidence="1">JCM 13671</strain>
    </source>
</reference>
<reference evidence="1" key="1">
    <citation type="journal article" date="2019" name="Emerg. Microbes Infect.">
        <title>Comprehensive subspecies identification of 175 nontuberculous mycobacteria species based on 7547 genomic profiles.</title>
        <authorList>
            <person name="Matsumoto Y."/>
            <person name="Kinjo T."/>
            <person name="Motooka D."/>
            <person name="Nabeya D."/>
            <person name="Jung N."/>
            <person name="Uechi K."/>
            <person name="Horii T."/>
            <person name="Iida T."/>
            <person name="Fujita J."/>
            <person name="Nakamura S."/>
        </authorList>
    </citation>
    <scope>NUCLEOTIDE SEQUENCE [LARGE SCALE GENOMIC DNA]</scope>
    <source>
        <strain evidence="1">JCM 13671</strain>
    </source>
</reference>
<accession>A0A7I7Y384</accession>
<gene>
    <name evidence="1" type="ORF">MCNF_43890</name>
</gene>